<comment type="caution">
    <text evidence="16">The sequence shown here is derived from an EMBL/GenBank/DDBJ whole genome shotgun (WGS) entry which is preliminary data.</text>
</comment>
<keyword evidence="8" id="KW-0804">Transcription</keyword>
<keyword evidence="5 10" id="KW-0238">DNA-binding</keyword>
<evidence type="ECO:0000256" key="4">
    <source>
        <dbReference type="ARBA" id="ARBA00023015"/>
    </source>
</evidence>
<dbReference type="AlphaFoldDB" id="A0A553NGM1"/>
<dbReference type="STRING" id="623744.A0A553NGM1"/>
<dbReference type="Proteomes" id="UP000316079">
    <property type="component" value="Unassembled WGS sequence"/>
</dbReference>
<reference evidence="16 17" key="1">
    <citation type="journal article" date="2019" name="Sci. Data">
        <title>Hybrid genome assembly and annotation of Danionella translucida.</title>
        <authorList>
            <person name="Kadobianskyi M."/>
            <person name="Schulze L."/>
            <person name="Schuelke M."/>
            <person name="Judkewitz B."/>
        </authorList>
    </citation>
    <scope>NUCLEOTIDE SEQUENCE [LARGE SCALE GENOMIC DNA]</scope>
    <source>
        <strain evidence="16 17">Bolton</strain>
    </source>
</reference>
<evidence type="ECO:0000256" key="12">
    <source>
        <dbReference type="RuleBase" id="RU000682"/>
    </source>
</evidence>
<keyword evidence="3 10" id="KW-0217">Developmental protein</keyword>
<evidence type="ECO:0000256" key="13">
    <source>
        <dbReference type="SAM" id="MobiDB-lite"/>
    </source>
</evidence>
<keyword evidence="17" id="KW-1185">Reference proteome</keyword>
<evidence type="ECO:0000256" key="2">
    <source>
        <dbReference type="ARBA" id="ARBA00006503"/>
    </source>
</evidence>
<dbReference type="InterPro" id="IPR001356">
    <property type="entry name" value="HD"/>
</dbReference>
<evidence type="ECO:0000256" key="5">
    <source>
        <dbReference type="ARBA" id="ARBA00023125"/>
    </source>
</evidence>
<evidence type="ECO:0000259" key="14">
    <source>
        <dbReference type="PROSITE" id="PS50071"/>
    </source>
</evidence>
<dbReference type="PIRSF" id="PIRSF000563">
    <property type="entry name" value="Homeobox_protein_Pitx/Unc30"/>
    <property type="match status" value="1"/>
</dbReference>
<dbReference type="EMBL" id="SRMA01026990">
    <property type="protein sequence ID" value="TRY64539.1"/>
    <property type="molecule type" value="Genomic_DNA"/>
</dbReference>
<dbReference type="Gene3D" id="1.10.10.60">
    <property type="entry name" value="Homeodomain-like"/>
    <property type="match status" value="1"/>
</dbReference>
<name>A0A553NGM1_9TELE</name>
<evidence type="ECO:0000256" key="11">
    <source>
        <dbReference type="PROSITE-ProRule" id="PRU00108"/>
    </source>
</evidence>
<keyword evidence="6 11" id="KW-0371">Homeobox</keyword>
<dbReference type="SMART" id="SM00389">
    <property type="entry name" value="HOX"/>
    <property type="match status" value="1"/>
</dbReference>
<dbReference type="GO" id="GO:0000981">
    <property type="term" value="F:DNA-binding transcription factor activity, RNA polymerase II-specific"/>
    <property type="evidence" value="ECO:0007669"/>
    <property type="project" value="InterPro"/>
</dbReference>
<feature type="domain" description="Homeobox" evidence="14">
    <location>
        <begin position="91"/>
        <end position="151"/>
    </location>
</feature>
<dbReference type="Pfam" id="PF03826">
    <property type="entry name" value="OAR"/>
    <property type="match status" value="1"/>
</dbReference>
<dbReference type="GO" id="GO:0005634">
    <property type="term" value="C:nucleus"/>
    <property type="evidence" value="ECO:0007669"/>
    <property type="project" value="UniProtKB-SubCell"/>
</dbReference>
<dbReference type="InterPro" id="IPR016233">
    <property type="entry name" value="Homeobox_Pitx/unc30"/>
</dbReference>
<feature type="compositionally biased region" description="Polar residues" evidence="13">
    <location>
        <begin position="99"/>
        <end position="108"/>
    </location>
</feature>
<keyword evidence="9 10" id="KW-0539">Nucleus</keyword>
<evidence type="ECO:0000256" key="1">
    <source>
        <dbReference type="ARBA" id="ARBA00004123"/>
    </source>
</evidence>
<comment type="similarity">
    <text evidence="2 10">Belongs to the paired homeobox family. Bicoid subfamily.</text>
</comment>
<dbReference type="InterPro" id="IPR009057">
    <property type="entry name" value="Homeodomain-like_sf"/>
</dbReference>
<evidence type="ECO:0000256" key="8">
    <source>
        <dbReference type="ARBA" id="ARBA00023163"/>
    </source>
</evidence>
<dbReference type="GO" id="GO:0009653">
    <property type="term" value="P:anatomical structure morphogenesis"/>
    <property type="evidence" value="ECO:0007669"/>
    <property type="project" value="TreeGrafter"/>
</dbReference>
<evidence type="ECO:0000256" key="3">
    <source>
        <dbReference type="ARBA" id="ARBA00022473"/>
    </source>
</evidence>
<dbReference type="CDD" id="cd00086">
    <property type="entry name" value="homeodomain"/>
    <property type="match status" value="1"/>
</dbReference>
<keyword evidence="7" id="KW-0010">Activator</keyword>
<proteinExistence type="inferred from homology"/>
<dbReference type="OrthoDB" id="6159439at2759"/>
<dbReference type="PROSITE" id="PS00027">
    <property type="entry name" value="HOMEOBOX_1"/>
    <property type="match status" value="1"/>
</dbReference>
<gene>
    <name evidence="16" type="ORF">DNTS_022660</name>
</gene>
<dbReference type="PROSITE" id="PS50071">
    <property type="entry name" value="HOMEOBOX_2"/>
    <property type="match status" value="1"/>
</dbReference>
<dbReference type="GO" id="GO:0000978">
    <property type="term" value="F:RNA polymerase II cis-regulatory region sequence-specific DNA binding"/>
    <property type="evidence" value="ECO:0007669"/>
    <property type="project" value="TreeGrafter"/>
</dbReference>
<feature type="DNA-binding region" description="Homeobox" evidence="11">
    <location>
        <begin position="93"/>
        <end position="152"/>
    </location>
</feature>
<comment type="subcellular location">
    <subcellularLocation>
        <location evidence="1 10 11 12">Nucleus</location>
    </subcellularLocation>
</comment>
<evidence type="ECO:0000259" key="15">
    <source>
        <dbReference type="PROSITE" id="PS50803"/>
    </source>
</evidence>
<dbReference type="PROSITE" id="PS50803">
    <property type="entry name" value="OAR"/>
    <property type="match status" value="1"/>
</dbReference>
<evidence type="ECO:0000256" key="7">
    <source>
        <dbReference type="ARBA" id="ARBA00023159"/>
    </source>
</evidence>
<evidence type="ECO:0000256" key="9">
    <source>
        <dbReference type="ARBA" id="ARBA00023242"/>
    </source>
</evidence>
<feature type="domain" description="OAR" evidence="15">
    <location>
        <begin position="257"/>
        <end position="270"/>
    </location>
</feature>
<feature type="region of interest" description="Disordered" evidence="13">
    <location>
        <begin position="27"/>
        <end position="108"/>
    </location>
</feature>
<keyword evidence="4" id="KW-0805">Transcription regulation</keyword>
<dbReference type="InterPro" id="IPR017970">
    <property type="entry name" value="Homeobox_CS"/>
</dbReference>
<dbReference type="InterPro" id="IPR003654">
    <property type="entry name" value="OAR_dom"/>
</dbReference>
<dbReference type="SUPFAM" id="SSF46689">
    <property type="entry name" value="Homeodomain-like"/>
    <property type="match status" value="1"/>
</dbReference>
<evidence type="ECO:0000313" key="16">
    <source>
        <dbReference type="EMBL" id="TRY64539.1"/>
    </source>
</evidence>
<dbReference type="Pfam" id="PF00046">
    <property type="entry name" value="Homeodomain"/>
    <property type="match status" value="1"/>
</dbReference>
<dbReference type="PANTHER" id="PTHR45882">
    <property type="entry name" value="PITUITARY HOMEOBOX HOMOLOG PTX1"/>
    <property type="match status" value="1"/>
</dbReference>
<protein>
    <recommendedName>
        <fullName evidence="10">Homeobox protein</fullName>
    </recommendedName>
</protein>
<sequence>MHGLITGRKETIGGVLTGTMNVEMASSFHHHPHQRSANTRGTSENTSSDSDENDSLEKSRCVQQRVAGGGGLQGERDPNLSPSPPPQQQKQKARRQRTHFSSQQLQELESTFQRNRYPDMSAREEIALWTNLTEARVRVWFKNRRAKWRKRERSQQSFLPPLGSNFLPTCDDLYPPYHYTSWGKPALSPKSFPFLSSISPLTSQPMFTTQSSLTPGIAHSTAPTATTGHISPAMSAPPCPYAPPGSPYPVYRDSCGSSLATLRLKSKQHPPFGYTGLQSPGTGLSACQYNS</sequence>
<dbReference type="PANTHER" id="PTHR45882:SF1">
    <property type="entry name" value="PITUITARY HOMEOBOX 1"/>
    <property type="match status" value="1"/>
</dbReference>
<organism evidence="16 17">
    <name type="scientific">Danionella cerebrum</name>
    <dbReference type="NCBI Taxonomy" id="2873325"/>
    <lineage>
        <taxon>Eukaryota</taxon>
        <taxon>Metazoa</taxon>
        <taxon>Chordata</taxon>
        <taxon>Craniata</taxon>
        <taxon>Vertebrata</taxon>
        <taxon>Euteleostomi</taxon>
        <taxon>Actinopterygii</taxon>
        <taxon>Neopterygii</taxon>
        <taxon>Teleostei</taxon>
        <taxon>Ostariophysi</taxon>
        <taxon>Cypriniformes</taxon>
        <taxon>Danionidae</taxon>
        <taxon>Danioninae</taxon>
        <taxon>Danionella</taxon>
    </lineage>
</organism>
<evidence type="ECO:0000313" key="17">
    <source>
        <dbReference type="Proteomes" id="UP000316079"/>
    </source>
</evidence>
<evidence type="ECO:0000256" key="10">
    <source>
        <dbReference type="PIRNR" id="PIRNR000563"/>
    </source>
</evidence>
<dbReference type="FunFam" id="1.10.10.60:FF:000679">
    <property type="entry name" value="Homeobox protein aristaless"/>
    <property type="match status" value="1"/>
</dbReference>
<accession>A0A553NGM1</accession>
<evidence type="ECO:0000256" key="6">
    <source>
        <dbReference type="ARBA" id="ARBA00023155"/>
    </source>
</evidence>